<feature type="compositionally biased region" description="Basic and acidic residues" evidence="1">
    <location>
        <begin position="1"/>
        <end position="17"/>
    </location>
</feature>
<dbReference type="EMBL" id="CADCTV010001125">
    <property type="protein sequence ID" value="CAA9380841.1"/>
    <property type="molecule type" value="Genomic_DNA"/>
</dbReference>
<dbReference type="AlphaFoldDB" id="A0A6J4NEU1"/>
<feature type="compositionally biased region" description="Basic residues" evidence="1">
    <location>
        <begin position="145"/>
        <end position="155"/>
    </location>
</feature>
<feature type="region of interest" description="Disordered" evidence="1">
    <location>
        <begin position="1"/>
        <end position="204"/>
    </location>
</feature>
<protein>
    <submittedName>
        <fullName evidence="2">Uncharacterized MFS-type transporter</fullName>
    </submittedName>
</protein>
<feature type="non-terminal residue" evidence="2">
    <location>
        <position position="1"/>
    </location>
</feature>
<evidence type="ECO:0000313" key="2">
    <source>
        <dbReference type="EMBL" id="CAA9380841.1"/>
    </source>
</evidence>
<gene>
    <name evidence="2" type="ORF">AVDCRST_MAG89-5378</name>
</gene>
<reference evidence="2" key="1">
    <citation type="submission" date="2020-02" db="EMBL/GenBank/DDBJ databases">
        <authorList>
            <person name="Meier V. D."/>
        </authorList>
    </citation>
    <scope>NUCLEOTIDE SEQUENCE</scope>
    <source>
        <strain evidence="2">AVDCRST_MAG89</strain>
    </source>
</reference>
<feature type="non-terminal residue" evidence="2">
    <location>
        <position position="204"/>
    </location>
</feature>
<feature type="compositionally biased region" description="Basic residues" evidence="1">
    <location>
        <begin position="128"/>
        <end position="137"/>
    </location>
</feature>
<name>A0A6J4NEU1_9BACT</name>
<accession>A0A6J4NEU1</accession>
<sequence>GGQRGDARRQAGPDLLRRRPGHPGHRPCGVRPAGRPLRPRAGVRLGGRGEHRAHRGGHQPPRFAAVGDPHRHHAHDDHGVGANDQLHGARDGRGAPRAPGKLHEPQLVGAAGRRRAGGLRRRADDRGRRRRRQRAHPRLPGGGRPGHRGHPHHPGARAAAAARAGGARRTAAGPIRRARRGRAARGTPPPHGRGRPDPPEDPNV</sequence>
<feature type="compositionally biased region" description="Low complexity" evidence="1">
    <location>
        <begin position="156"/>
        <end position="175"/>
    </location>
</feature>
<proteinExistence type="predicted"/>
<feature type="compositionally biased region" description="Low complexity" evidence="1">
    <location>
        <begin position="26"/>
        <end position="43"/>
    </location>
</feature>
<evidence type="ECO:0000256" key="1">
    <source>
        <dbReference type="SAM" id="MobiDB-lite"/>
    </source>
</evidence>
<organism evidence="2">
    <name type="scientific">uncultured Gemmatimonadota bacterium</name>
    <dbReference type="NCBI Taxonomy" id="203437"/>
    <lineage>
        <taxon>Bacteria</taxon>
        <taxon>Pseudomonadati</taxon>
        <taxon>Gemmatimonadota</taxon>
        <taxon>environmental samples</taxon>
    </lineage>
</organism>